<dbReference type="GO" id="GO:0052689">
    <property type="term" value="F:carboxylic ester hydrolase activity"/>
    <property type="evidence" value="ECO:0007669"/>
    <property type="project" value="UniProtKB-ARBA"/>
</dbReference>
<evidence type="ECO:0000259" key="3">
    <source>
        <dbReference type="Pfam" id="PF12740"/>
    </source>
</evidence>
<dbReference type="SMR" id="A0A1I6HGD3"/>
<dbReference type="Proteomes" id="UP000198644">
    <property type="component" value="Unassembled WGS sequence"/>
</dbReference>
<dbReference type="PANTHER" id="PTHR22946:SF9">
    <property type="entry name" value="POLYKETIDE TRANSFERASE AF380"/>
    <property type="match status" value="1"/>
</dbReference>
<keyword evidence="2" id="KW-0732">Signal</keyword>
<proteinExistence type="predicted"/>
<dbReference type="PANTHER" id="PTHR22946">
    <property type="entry name" value="DIENELACTONE HYDROLASE DOMAIN-CONTAINING PROTEIN-RELATED"/>
    <property type="match status" value="1"/>
</dbReference>
<dbReference type="OrthoDB" id="1466228at2"/>
<dbReference type="EMBL" id="FOYW01000001">
    <property type="protein sequence ID" value="SFR53566.1"/>
    <property type="molecule type" value="Genomic_DNA"/>
</dbReference>
<dbReference type="InterPro" id="IPR050261">
    <property type="entry name" value="FrsA_esterase"/>
</dbReference>
<dbReference type="Gene3D" id="3.40.50.1820">
    <property type="entry name" value="alpha/beta hydrolase"/>
    <property type="match status" value="1"/>
</dbReference>
<dbReference type="Pfam" id="PF12740">
    <property type="entry name" value="PETase"/>
    <property type="match status" value="1"/>
</dbReference>
<dbReference type="SUPFAM" id="SSF53474">
    <property type="entry name" value="alpha/beta-Hydrolases"/>
    <property type="match status" value="1"/>
</dbReference>
<gene>
    <name evidence="4" type="ORF">SAMN05216203_1223</name>
</gene>
<dbReference type="InterPro" id="IPR029058">
    <property type="entry name" value="AB_hydrolase_fold"/>
</dbReference>
<evidence type="ECO:0000256" key="2">
    <source>
        <dbReference type="SAM" id="SignalP"/>
    </source>
</evidence>
<organism evidence="4 5">
    <name type="scientific">Marinobacter daqiaonensis</name>
    <dbReference type="NCBI Taxonomy" id="650891"/>
    <lineage>
        <taxon>Bacteria</taxon>
        <taxon>Pseudomonadati</taxon>
        <taxon>Pseudomonadota</taxon>
        <taxon>Gammaproteobacteria</taxon>
        <taxon>Pseudomonadales</taxon>
        <taxon>Marinobacteraceae</taxon>
        <taxon>Marinobacter</taxon>
    </lineage>
</organism>
<feature type="signal peptide" evidence="2">
    <location>
        <begin position="1"/>
        <end position="27"/>
    </location>
</feature>
<feature type="chain" id="PRO_5011711152" evidence="2">
    <location>
        <begin position="28"/>
        <end position="311"/>
    </location>
</feature>
<reference evidence="5" key="1">
    <citation type="submission" date="2016-10" db="EMBL/GenBank/DDBJ databases">
        <authorList>
            <person name="Varghese N."/>
            <person name="Submissions S."/>
        </authorList>
    </citation>
    <scope>NUCLEOTIDE SEQUENCE [LARGE SCALE GENOMIC DNA]</scope>
    <source>
        <strain evidence="5">CGMCC 1.9167</strain>
    </source>
</reference>
<evidence type="ECO:0000313" key="4">
    <source>
        <dbReference type="EMBL" id="SFR53566.1"/>
    </source>
</evidence>
<feature type="domain" description="PET hydrolase/cutinase-like" evidence="3">
    <location>
        <begin position="46"/>
        <end position="310"/>
    </location>
</feature>
<dbReference type="STRING" id="650891.SAMN05216203_1223"/>
<evidence type="ECO:0000313" key="5">
    <source>
        <dbReference type="Proteomes" id="UP000198644"/>
    </source>
</evidence>
<dbReference type="RefSeq" id="WP_092009807.1">
    <property type="nucleotide sequence ID" value="NZ_FOYW01000001.1"/>
</dbReference>
<name>A0A1I6HGD3_9GAMM</name>
<keyword evidence="5" id="KW-1185">Reference proteome</keyword>
<dbReference type="InterPro" id="IPR041127">
    <property type="entry name" value="PET_hydrolase/cutinase-like"/>
</dbReference>
<sequence length="311" mass="32544">MFRILGKKTALSLLAAGSLMVSASAFAISGGGDDGGGDNGGGCETDCGYERGPDPSVSLLESSSGPFSVRTSNVSSFVSGFGGGTIHYPTGTTGTMAAIVVIPGFASAESSIAWWGPKLASHGFVVMTIDTNSGFDQPGSRATQINNALDYLIDQNSSSSSPINGMVDTSRLGAVGWSMGGGGTLRVAAEGRLKAAIPLAPWDSSSTQFRSITAPTLIFACENDAIAPVRSHADPFYNAIPSSTDKAFFELNGGSHYCANGGNSYNDELSRLGVSWMKLHLDKDQRYNQFLCGPNHESDWNISEYRGTCPY</sequence>
<keyword evidence="1" id="KW-0378">Hydrolase</keyword>
<dbReference type="AlphaFoldDB" id="A0A1I6HGD3"/>
<evidence type="ECO:0000256" key="1">
    <source>
        <dbReference type="ARBA" id="ARBA00022801"/>
    </source>
</evidence>
<accession>A0A1I6HGD3</accession>
<protein>
    <submittedName>
        <fullName evidence="4">Cutinase</fullName>
    </submittedName>
</protein>